<proteinExistence type="predicted"/>
<sequence length="26" mass="3075">MERFEITTNVLHNSSNKNHNIFNLTT</sequence>
<reference evidence="1" key="1">
    <citation type="submission" date="2014-09" db="EMBL/GenBank/DDBJ databases">
        <authorList>
            <person name="Magalhaes I.L.F."/>
            <person name="Oliveira U."/>
            <person name="Santos F.R."/>
            <person name="Vidigal T.H.D.A."/>
            <person name="Brescovit A.D."/>
            <person name="Santos A.J."/>
        </authorList>
    </citation>
    <scope>NUCLEOTIDE SEQUENCE</scope>
    <source>
        <tissue evidence="1">Shoot tissue taken approximately 20 cm above the soil surface</tissue>
    </source>
</reference>
<accession>A0A0A9FI67</accession>
<evidence type="ECO:0000313" key="1">
    <source>
        <dbReference type="EMBL" id="JAE12705.1"/>
    </source>
</evidence>
<dbReference type="EMBL" id="GBRH01185191">
    <property type="protein sequence ID" value="JAE12705.1"/>
    <property type="molecule type" value="Transcribed_RNA"/>
</dbReference>
<name>A0A0A9FI67_ARUDO</name>
<organism evidence="1">
    <name type="scientific">Arundo donax</name>
    <name type="common">Giant reed</name>
    <name type="synonym">Donax arundinaceus</name>
    <dbReference type="NCBI Taxonomy" id="35708"/>
    <lineage>
        <taxon>Eukaryota</taxon>
        <taxon>Viridiplantae</taxon>
        <taxon>Streptophyta</taxon>
        <taxon>Embryophyta</taxon>
        <taxon>Tracheophyta</taxon>
        <taxon>Spermatophyta</taxon>
        <taxon>Magnoliopsida</taxon>
        <taxon>Liliopsida</taxon>
        <taxon>Poales</taxon>
        <taxon>Poaceae</taxon>
        <taxon>PACMAD clade</taxon>
        <taxon>Arundinoideae</taxon>
        <taxon>Arundineae</taxon>
        <taxon>Arundo</taxon>
    </lineage>
</organism>
<reference evidence="1" key="2">
    <citation type="journal article" date="2015" name="Data Brief">
        <title>Shoot transcriptome of the giant reed, Arundo donax.</title>
        <authorList>
            <person name="Barrero R.A."/>
            <person name="Guerrero F.D."/>
            <person name="Moolhuijzen P."/>
            <person name="Goolsby J.A."/>
            <person name="Tidwell J."/>
            <person name="Bellgard S.E."/>
            <person name="Bellgard M.I."/>
        </authorList>
    </citation>
    <scope>NUCLEOTIDE SEQUENCE</scope>
    <source>
        <tissue evidence="1">Shoot tissue taken approximately 20 cm above the soil surface</tissue>
    </source>
</reference>
<dbReference type="AlphaFoldDB" id="A0A0A9FI67"/>
<protein>
    <submittedName>
        <fullName evidence="1">Uncharacterized protein</fullName>
    </submittedName>
</protein>